<dbReference type="Gene3D" id="1.10.510.10">
    <property type="entry name" value="Transferase(Phosphotransferase) domain 1"/>
    <property type="match status" value="1"/>
</dbReference>
<feature type="region of interest" description="Disordered" evidence="4">
    <location>
        <begin position="1"/>
        <end position="27"/>
    </location>
</feature>
<proteinExistence type="predicted"/>
<dbReference type="GO" id="GO:0010976">
    <property type="term" value="P:positive regulation of neuron projection development"/>
    <property type="evidence" value="ECO:0007669"/>
    <property type="project" value="TreeGrafter"/>
</dbReference>
<evidence type="ECO:0000256" key="4">
    <source>
        <dbReference type="SAM" id="MobiDB-lite"/>
    </source>
</evidence>
<dbReference type="InterPro" id="IPR020635">
    <property type="entry name" value="Tyr_kinase_cat_dom"/>
</dbReference>
<feature type="region of interest" description="Disordered" evidence="4">
    <location>
        <begin position="102"/>
        <end position="121"/>
    </location>
</feature>
<dbReference type="EMBL" id="GBYB01003296">
    <property type="protein sequence ID" value="JAG73063.1"/>
    <property type="molecule type" value="Transcribed_RNA"/>
</dbReference>
<feature type="binding site" evidence="3">
    <location>
        <position position="239"/>
    </location>
    <ligand>
        <name>ATP</name>
        <dbReference type="ChEBI" id="CHEBI:30616"/>
    </ligand>
</feature>
<dbReference type="GO" id="GO:0004714">
    <property type="term" value="F:transmembrane receptor protein tyrosine kinase activity"/>
    <property type="evidence" value="ECO:0007669"/>
    <property type="project" value="UniProtKB-EC"/>
</dbReference>
<dbReference type="GO" id="GO:0030424">
    <property type="term" value="C:axon"/>
    <property type="evidence" value="ECO:0007669"/>
    <property type="project" value="TreeGrafter"/>
</dbReference>
<accession>A0A0C9R5T8</accession>
<keyword evidence="5" id="KW-0472">Membrane</keyword>
<dbReference type="GO" id="GO:0005886">
    <property type="term" value="C:plasma membrane"/>
    <property type="evidence" value="ECO:0007669"/>
    <property type="project" value="TreeGrafter"/>
</dbReference>
<evidence type="ECO:0000256" key="3">
    <source>
        <dbReference type="PROSITE-ProRule" id="PRU10141"/>
    </source>
</evidence>
<keyword evidence="5" id="KW-0812">Transmembrane</keyword>
<dbReference type="InterPro" id="IPR011009">
    <property type="entry name" value="Kinase-like_dom_sf"/>
</dbReference>
<comment type="catalytic activity">
    <reaction evidence="2">
        <text>L-tyrosyl-[protein] + ATP = O-phospho-L-tyrosyl-[protein] + ADP + H(+)</text>
        <dbReference type="Rhea" id="RHEA:10596"/>
        <dbReference type="Rhea" id="RHEA-COMP:10136"/>
        <dbReference type="Rhea" id="RHEA-COMP:20101"/>
        <dbReference type="ChEBI" id="CHEBI:15378"/>
        <dbReference type="ChEBI" id="CHEBI:30616"/>
        <dbReference type="ChEBI" id="CHEBI:46858"/>
        <dbReference type="ChEBI" id="CHEBI:61978"/>
        <dbReference type="ChEBI" id="CHEBI:456216"/>
        <dbReference type="EC" id="2.7.10.1"/>
    </reaction>
</comment>
<keyword evidence="3" id="KW-0547">Nucleotide-binding</keyword>
<evidence type="ECO:0000256" key="5">
    <source>
        <dbReference type="SAM" id="Phobius"/>
    </source>
</evidence>
<dbReference type="AlphaFoldDB" id="A0A0C9R5T8"/>
<evidence type="ECO:0000313" key="7">
    <source>
        <dbReference type="EMBL" id="JAG73061.1"/>
    </source>
</evidence>
<feature type="compositionally biased region" description="Basic and acidic residues" evidence="4">
    <location>
        <begin position="17"/>
        <end position="27"/>
    </location>
</feature>
<feature type="transmembrane region" description="Helical" evidence="5">
    <location>
        <begin position="131"/>
        <end position="155"/>
    </location>
</feature>
<evidence type="ECO:0000256" key="2">
    <source>
        <dbReference type="ARBA" id="ARBA00051243"/>
    </source>
</evidence>
<dbReference type="PRINTS" id="PR00109">
    <property type="entry name" value="TYRKINASE"/>
</dbReference>
<dbReference type="InterPro" id="IPR008266">
    <property type="entry name" value="Tyr_kinase_AS"/>
</dbReference>
<dbReference type="InterPro" id="IPR001245">
    <property type="entry name" value="Ser-Thr/Tyr_kinase_cat_dom"/>
</dbReference>
<dbReference type="GO" id="GO:0005030">
    <property type="term" value="F:neurotrophin receptor activity"/>
    <property type="evidence" value="ECO:0007669"/>
    <property type="project" value="TreeGrafter"/>
</dbReference>
<dbReference type="EMBL" id="GBYB01003300">
    <property type="protein sequence ID" value="JAG73067.1"/>
    <property type="molecule type" value="Transcribed_RNA"/>
</dbReference>
<dbReference type="FunFam" id="1.10.510.10:FF:001614">
    <property type="entry name" value="Nerve growth factor receptor TRKA, putative"/>
    <property type="match status" value="1"/>
</dbReference>
<dbReference type="PANTHER" id="PTHR24416:SF619">
    <property type="entry name" value="TYROSINE-PROTEIN KINASE TRANSMEMBRANE RECEPTOR ROR-LIKE PROTEIN"/>
    <property type="match status" value="1"/>
</dbReference>
<dbReference type="GO" id="GO:0005524">
    <property type="term" value="F:ATP binding"/>
    <property type="evidence" value="ECO:0007669"/>
    <property type="project" value="UniProtKB-UniRule"/>
</dbReference>
<protein>
    <submittedName>
        <fullName evidence="7">NTRK1_0 protein</fullName>
    </submittedName>
    <submittedName>
        <fullName evidence="9">NTRK1_2 protein</fullName>
    </submittedName>
    <submittedName>
        <fullName evidence="8">NTRK1_3 protein</fullName>
    </submittedName>
</protein>
<dbReference type="SUPFAM" id="SSF56112">
    <property type="entry name" value="Protein kinase-like (PK-like)"/>
    <property type="match status" value="1"/>
</dbReference>
<feature type="domain" description="Protein kinase" evidence="6">
    <location>
        <begin position="208"/>
        <end position="483"/>
    </location>
</feature>
<keyword evidence="3" id="KW-0067">ATP-binding</keyword>
<dbReference type="Pfam" id="PF07714">
    <property type="entry name" value="PK_Tyr_Ser-Thr"/>
    <property type="match status" value="1"/>
</dbReference>
<gene>
    <name evidence="9" type="primary">NTRK1_2</name>
    <name evidence="7" type="synonym">NTRK1_0</name>
    <name evidence="8" type="synonym">NTRK1_3</name>
    <name evidence="8" type="ORF">g.36571</name>
    <name evidence="7" type="ORF">g.36576</name>
    <name evidence="9" type="ORF">g.36586</name>
</gene>
<comment type="subcellular location">
    <subcellularLocation>
        <location evidence="1">Membrane</location>
        <topology evidence="1">Single-pass membrane protein</topology>
    </subcellularLocation>
</comment>
<dbReference type="GO" id="GO:1990090">
    <property type="term" value="P:cellular response to nerve growth factor stimulus"/>
    <property type="evidence" value="ECO:0007669"/>
    <property type="project" value="TreeGrafter"/>
</dbReference>
<dbReference type="PROSITE" id="PS00107">
    <property type="entry name" value="PROTEIN_KINASE_ATP"/>
    <property type="match status" value="1"/>
</dbReference>
<dbReference type="InterPro" id="IPR017441">
    <property type="entry name" value="Protein_kinase_ATP_BS"/>
</dbReference>
<evidence type="ECO:0000313" key="9">
    <source>
        <dbReference type="EMBL" id="JAG73067.1"/>
    </source>
</evidence>
<evidence type="ECO:0000256" key="1">
    <source>
        <dbReference type="ARBA" id="ARBA00004167"/>
    </source>
</evidence>
<keyword evidence="5" id="KW-1133">Transmembrane helix</keyword>
<dbReference type="InterPro" id="IPR050122">
    <property type="entry name" value="RTK"/>
</dbReference>
<dbReference type="GO" id="GO:0051897">
    <property type="term" value="P:positive regulation of phosphatidylinositol 3-kinase/protein kinase B signal transduction"/>
    <property type="evidence" value="ECO:0007669"/>
    <property type="project" value="TreeGrafter"/>
</dbReference>
<dbReference type="PROSITE" id="PS50011">
    <property type="entry name" value="PROTEIN_KINASE_DOM"/>
    <property type="match status" value="1"/>
</dbReference>
<dbReference type="InterPro" id="IPR000719">
    <property type="entry name" value="Prot_kinase_dom"/>
</dbReference>
<dbReference type="SMART" id="SM00219">
    <property type="entry name" value="TyrKc"/>
    <property type="match status" value="1"/>
</dbReference>
<name>A0A0C9R5T8_9HYME</name>
<feature type="compositionally biased region" description="Basic residues" evidence="4">
    <location>
        <begin position="1"/>
        <end position="11"/>
    </location>
</feature>
<sequence>MKRERISRRKGLVANSEEIHSDSPPDIAEGREIVERLQRTPGGPEKFTNCLGRNICGDEAACRQFPNNTSKCVCTHDSSTPTDDLKCLTRITVSPEVGKPIPVRPPISITKNNTDPLPDRGHVEETDKEKIAGMIGVLIACLVVIGIIAVIFRLWRRKCYSEKVEGKTLDLSPMNLTKSLLLPNKYIQNPQYFGCTPPEVPILHRDHLVFMFEVGEGCFGKVYKGELRHVDRTEIVAVKVLKDGASREAEEDFMREVEIMSTFHHDNILSLVGVVLRDSSNSPWMVFQFMPHGDLAKVLRANSRQFPICSIAGLEPLTKDSLYWIVVQIASGMTYLSAQRFVHRDLACRNCLVGDDLVVKIADFGMSRDIYTCDYYKIGGSRMLPVRWMSPESVIYGRFTLESDVWSFGVVLWEVYSYGKQPYYGHTNEEVVKLISQGIMLIPPEDCPPFICKIMSGCWKSEPRDRFKFPEILERLQKGRETVEMEKGSLPRPPQGPVTIPSLDILDTGGYLVPAPTQPKEYLQPLPPFHV</sequence>
<evidence type="ECO:0000259" key="6">
    <source>
        <dbReference type="PROSITE" id="PS50011"/>
    </source>
</evidence>
<evidence type="ECO:0000313" key="8">
    <source>
        <dbReference type="EMBL" id="JAG73063.1"/>
    </source>
</evidence>
<dbReference type="GO" id="GO:0043235">
    <property type="term" value="C:receptor complex"/>
    <property type="evidence" value="ECO:0007669"/>
    <property type="project" value="TreeGrafter"/>
</dbReference>
<dbReference type="PROSITE" id="PS00109">
    <property type="entry name" value="PROTEIN_KINASE_TYR"/>
    <property type="match status" value="1"/>
</dbReference>
<dbReference type="GO" id="GO:0007169">
    <property type="term" value="P:cell surface receptor protein tyrosine kinase signaling pathway"/>
    <property type="evidence" value="ECO:0007669"/>
    <property type="project" value="TreeGrafter"/>
</dbReference>
<reference evidence="9" key="1">
    <citation type="submission" date="2015-01" db="EMBL/GenBank/DDBJ databases">
        <title>Transcriptome Assembly of Fopius arisanus.</title>
        <authorList>
            <person name="Geib S."/>
        </authorList>
    </citation>
    <scope>NUCLEOTIDE SEQUENCE</scope>
</reference>
<dbReference type="PANTHER" id="PTHR24416">
    <property type="entry name" value="TYROSINE-PROTEIN KINASE RECEPTOR"/>
    <property type="match status" value="1"/>
</dbReference>
<organism evidence="9">
    <name type="scientific">Fopius arisanus</name>
    <dbReference type="NCBI Taxonomy" id="64838"/>
    <lineage>
        <taxon>Eukaryota</taxon>
        <taxon>Metazoa</taxon>
        <taxon>Ecdysozoa</taxon>
        <taxon>Arthropoda</taxon>
        <taxon>Hexapoda</taxon>
        <taxon>Insecta</taxon>
        <taxon>Pterygota</taxon>
        <taxon>Neoptera</taxon>
        <taxon>Endopterygota</taxon>
        <taxon>Hymenoptera</taxon>
        <taxon>Apocrita</taxon>
        <taxon>Ichneumonoidea</taxon>
        <taxon>Braconidae</taxon>
        <taxon>Opiinae</taxon>
        <taxon>Fopius</taxon>
    </lineage>
</organism>
<dbReference type="EMBL" id="GBYB01003294">
    <property type="protein sequence ID" value="JAG73061.1"/>
    <property type="molecule type" value="Transcribed_RNA"/>
</dbReference>
<dbReference type="GO" id="GO:0043121">
    <property type="term" value="F:neurotrophin binding"/>
    <property type="evidence" value="ECO:0007669"/>
    <property type="project" value="TreeGrafter"/>
</dbReference>